<dbReference type="PIRSF" id="PIRSF029033">
    <property type="entry name" value="UCP029033"/>
    <property type="match status" value="1"/>
</dbReference>
<evidence type="ECO:0000256" key="1">
    <source>
        <dbReference type="SAM" id="Phobius"/>
    </source>
</evidence>
<organism evidence="2 3">
    <name type="scientific">Anaerocolumna sedimenticola</name>
    <dbReference type="NCBI Taxonomy" id="2696063"/>
    <lineage>
        <taxon>Bacteria</taxon>
        <taxon>Bacillati</taxon>
        <taxon>Bacillota</taxon>
        <taxon>Clostridia</taxon>
        <taxon>Lachnospirales</taxon>
        <taxon>Lachnospiraceae</taxon>
        <taxon>Anaerocolumna</taxon>
    </lineage>
</organism>
<sequence>MNDNKHRMIGNIIVAVILMAGIVAASLIGVNGLVKIKSTRTSIEVTGSAKKQITSDLIVWTGYFNKQSPVLKDAYTQLETDREKVKKYLMGKGIKEEDIIFSAINTMVNYVFDINGIQTNEINNYDLSETITIRSSEIDKVTEISRSATELLNDGVQFQSYNPQYLYTKLADLKVTMLAEATKDARKRAQMIAENAGSKLGGLTKADMGVMQITPLYSNDVEDYGVNDTSSMEKEITAVVHCTFEIGE</sequence>
<feature type="transmembrane region" description="Helical" evidence="1">
    <location>
        <begin position="12"/>
        <end position="34"/>
    </location>
</feature>
<gene>
    <name evidence="2" type="ORF">Ana3638_23100</name>
</gene>
<reference evidence="2 3" key="1">
    <citation type="submission" date="2020-01" db="EMBL/GenBank/DDBJ databases">
        <title>Genome analysis of Anaerocolumna sp. CBA3638.</title>
        <authorList>
            <person name="Kim J."/>
            <person name="Roh S.W."/>
        </authorList>
    </citation>
    <scope>NUCLEOTIDE SEQUENCE [LARGE SCALE GENOMIC DNA]</scope>
    <source>
        <strain evidence="2 3">CBA3638</strain>
    </source>
</reference>
<keyword evidence="1" id="KW-1133">Transmembrane helix</keyword>
<dbReference type="Proteomes" id="UP000464314">
    <property type="component" value="Chromosome"/>
</dbReference>
<evidence type="ECO:0000313" key="2">
    <source>
        <dbReference type="EMBL" id="QHQ63304.1"/>
    </source>
</evidence>
<dbReference type="EMBL" id="CP048000">
    <property type="protein sequence ID" value="QHQ63304.1"/>
    <property type="molecule type" value="Genomic_DNA"/>
</dbReference>
<accession>A0A6P1TQT5</accession>
<protein>
    <submittedName>
        <fullName evidence="2">DUF541 domain-containing protein</fullName>
    </submittedName>
</protein>
<dbReference type="AlphaFoldDB" id="A0A6P1TQT5"/>
<name>A0A6P1TQT5_9FIRM</name>
<dbReference type="RefSeq" id="WP_161840126.1">
    <property type="nucleotide sequence ID" value="NZ_CP048000.1"/>
</dbReference>
<dbReference type="PANTHER" id="PTHR34387:SF2">
    <property type="entry name" value="SLR1258 PROTEIN"/>
    <property type="match status" value="1"/>
</dbReference>
<dbReference type="GO" id="GO:0006974">
    <property type="term" value="P:DNA damage response"/>
    <property type="evidence" value="ECO:0007669"/>
    <property type="project" value="TreeGrafter"/>
</dbReference>
<dbReference type="Pfam" id="PF04402">
    <property type="entry name" value="SIMPL"/>
    <property type="match status" value="1"/>
</dbReference>
<dbReference type="KEGG" id="anr:Ana3638_23100"/>
<dbReference type="Gene3D" id="3.30.70.2970">
    <property type="entry name" value="Protein of unknown function (DUF541), domain 2"/>
    <property type="match status" value="1"/>
</dbReference>
<evidence type="ECO:0000313" key="3">
    <source>
        <dbReference type="Proteomes" id="UP000464314"/>
    </source>
</evidence>
<keyword evidence="3" id="KW-1185">Reference proteome</keyword>
<dbReference type="InterPro" id="IPR052022">
    <property type="entry name" value="26kDa_periplasmic_antigen"/>
</dbReference>
<dbReference type="PANTHER" id="PTHR34387">
    <property type="entry name" value="SLR1258 PROTEIN"/>
    <property type="match status" value="1"/>
</dbReference>
<dbReference type="InterPro" id="IPR016907">
    <property type="entry name" value="UCP029033"/>
</dbReference>
<keyword evidence="1" id="KW-0812">Transmembrane</keyword>
<keyword evidence="1" id="KW-0472">Membrane</keyword>
<proteinExistence type="predicted"/>
<dbReference type="InterPro" id="IPR007497">
    <property type="entry name" value="SIMPL/DUF541"/>
</dbReference>
<dbReference type="Gene3D" id="3.30.110.170">
    <property type="entry name" value="Protein of unknown function (DUF541), domain 1"/>
    <property type="match status" value="1"/>
</dbReference>